<dbReference type="EnsemblPlants" id="LPERR03G10710.1">
    <property type="protein sequence ID" value="LPERR03G10710.1"/>
    <property type="gene ID" value="LPERR03G10710"/>
</dbReference>
<protein>
    <submittedName>
        <fullName evidence="2">Uncharacterized protein</fullName>
    </submittedName>
</protein>
<feature type="compositionally biased region" description="Gly residues" evidence="1">
    <location>
        <begin position="86"/>
        <end position="95"/>
    </location>
</feature>
<dbReference type="InterPro" id="IPR040381">
    <property type="entry name" value="At4g14450-like"/>
</dbReference>
<evidence type="ECO:0000313" key="2">
    <source>
        <dbReference type="EnsemblPlants" id="LPERR03G10710.1"/>
    </source>
</evidence>
<dbReference type="eggNOG" id="ENOG502S7WG">
    <property type="taxonomic scope" value="Eukaryota"/>
</dbReference>
<evidence type="ECO:0000256" key="1">
    <source>
        <dbReference type="SAM" id="MobiDB-lite"/>
    </source>
</evidence>
<feature type="compositionally biased region" description="Polar residues" evidence="1">
    <location>
        <begin position="7"/>
        <end position="16"/>
    </location>
</feature>
<dbReference type="HOGENOM" id="CLU_119731_0_0_1"/>
<reference evidence="3" key="2">
    <citation type="submission" date="2013-12" db="EMBL/GenBank/DDBJ databases">
        <authorList>
            <person name="Yu Y."/>
            <person name="Lee S."/>
            <person name="de Baynast K."/>
            <person name="Wissotski M."/>
            <person name="Liu L."/>
            <person name="Talag J."/>
            <person name="Goicoechea J."/>
            <person name="Angelova A."/>
            <person name="Jetty R."/>
            <person name="Kudrna D."/>
            <person name="Golser W."/>
            <person name="Rivera L."/>
            <person name="Zhang J."/>
            <person name="Wing R."/>
        </authorList>
    </citation>
    <scope>NUCLEOTIDE SEQUENCE</scope>
</reference>
<reference evidence="2 3" key="1">
    <citation type="submission" date="2012-08" db="EMBL/GenBank/DDBJ databases">
        <title>Oryza genome evolution.</title>
        <authorList>
            <person name="Wing R.A."/>
        </authorList>
    </citation>
    <scope>NUCLEOTIDE SEQUENCE</scope>
</reference>
<feature type="region of interest" description="Disordered" evidence="1">
    <location>
        <begin position="1"/>
        <end position="50"/>
    </location>
</feature>
<sequence>MPMPMEMTTSGESGSCKTKRPPSRLQKHAPATLRLEPPPSPTPTGAWADGRTTIPLLSPLVVTPAAAWEAVDLQAGLNPRREGVMQAGGGGGGGSHPEARSGAARAVDDAPCVGGGGGGWRHPALPTPVAEPASLVPFFQSQCVLEVHNAQQ</sequence>
<dbReference type="Gramene" id="LPERR03G10710.1">
    <property type="protein sequence ID" value="LPERR03G10710.1"/>
    <property type="gene ID" value="LPERR03G10710"/>
</dbReference>
<feature type="region of interest" description="Disordered" evidence="1">
    <location>
        <begin position="81"/>
        <end position="107"/>
    </location>
</feature>
<accession>A0A0D9VSF0</accession>
<evidence type="ECO:0000313" key="3">
    <source>
        <dbReference type="Proteomes" id="UP000032180"/>
    </source>
</evidence>
<dbReference type="Proteomes" id="UP000032180">
    <property type="component" value="Chromosome 3"/>
</dbReference>
<dbReference type="AlphaFoldDB" id="A0A0D9VSF0"/>
<name>A0A0D9VSF0_9ORYZ</name>
<feature type="compositionally biased region" description="Basic residues" evidence="1">
    <location>
        <begin position="17"/>
        <end position="27"/>
    </location>
</feature>
<proteinExistence type="predicted"/>
<organism evidence="2 3">
    <name type="scientific">Leersia perrieri</name>
    <dbReference type="NCBI Taxonomy" id="77586"/>
    <lineage>
        <taxon>Eukaryota</taxon>
        <taxon>Viridiplantae</taxon>
        <taxon>Streptophyta</taxon>
        <taxon>Embryophyta</taxon>
        <taxon>Tracheophyta</taxon>
        <taxon>Spermatophyta</taxon>
        <taxon>Magnoliopsida</taxon>
        <taxon>Liliopsida</taxon>
        <taxon>Poales</taxon>
        <taxon>Poaceae</taxon>
        <taxon>BOP clade</taxon>
        <taxon>Oryzoideae</taxon>
        <taxon>Oryzeae</taxon>
        <taxon>Oryzinae</taxon>
        <taxon>Leersia</taxon>
    </lineage>
</organism>
<dbReference type="PANTHER" id="PTHR33912">
    <property type="entry name" value="OS01G0939400 PROTEIN"/>
    <property type="match status" value="1"/>
</dbReference>
<keyword evidence="3" id="KW-1185">Reference proteome</keyword>
<reference evidence="2" key="3">
    <citation type="submission" date="2015-04" db="UniProtKB">
        <authorList>
            <consortium name="EnsemblPlants"/>
        </authorList>
    </citation>
    <scope>IDENTIFICATION</scope>
</reference>
<dbReference type="PANTHER" id="PTHR33912:SF5">
    <property type="entry name" value="F22G5.17"/>
    <property type="match status" value="1"/>
</dbReference>